<feature type="domain" description="Reductase C-terminal" evidence="6">
    <location>
        <begin position="319"/>
        <end position="398"/>
    </location>
</feature>
<proteinExistence type="predicted"/>
<evidence type="ECO:0000256" key="3">
    <source>
        <dbReference type="ARBA" id="ARBA00022827"/>
    </source>
</evidence>
<reference evidence="7" key="1">
    <citation type="submission" date="2020-10" db="EMBL/GenBank/DDBJ databases">
        <title>Microbiome of the Black Sea water column analyzed by genome centric metagenomics.</title>
        <authorList>
            <person name="Cabello-Yeves P.J."/>
            <person name="Callieri C."/>
            <person name="Picazo A."/>
            <person name="Mehrshad M."/>
            <person name="Haro-Moreno J.M."/>
            <person name="Roda-Garcia J."/>
            <person name="Dzembekova N."/>
            <person name="Slabakova V."/>
            <person name="Slabakova N."/>
            <person name="Moncheva S."/>
            <person name="Rodriguez-Valera F."/>
        </authorList>
    </citation>
    <scope>NUCLEOTIDE SEQUENCE</scope>
    <source>
        <strain evidence="7">BS30m-G43</strain>
    </source>
</reference>
<evidence type="ECO:0000313" key="7">
    <source>
        <dbReference type="EMBL" id="MBL6903639.1"/>
    </source>
</evidence>
<dbReference type="Gene3D" id="3.50.50.60">
    <property type="entry name" value="FAD/NAD(P)-binding domain"/>
    <property type="match status" value="2"/>
</dbReference>
<dbReference type="GO" id="GO:0005737">
    <property type="term" value="C:cytoplasm"/>
    <property type="evidence" value="ECO:0007669"/>
    <property type="project" value="TreeGrafter"/>
</dbReference>
<dbReference type="Pfam" id="PF14759">
    <property type="entry name" value="Reductase_C"/>
    <property type="match status" value="1"/>
</dbReference>
<evidence type="ECO:0000256" key="4">
    <source>
        <dbReference type="ARBA" id="ARBA00023002"/>
    </source>
</evidence>
<keyword evidence="3" id="KW-0274">FAD</keyword>
<evidence type="ECO:0000256" key="1">
    <source>
        <dbReference type="ARBA" id="ARBA00001974"/>
    </source>
</evidence>
<dbReference type="SUPFAM" id="SSF51905">
    <property type="entry name" value="FAD/NAD(P)-binding domain"/>
    <property type="match status" value="1"/>
</dbReference>
<dbReference type="Pfam" id="PF07992">
    <property type="entry name" value="Pyr_redox_2"/>
    <property type="match status" value="1"/>
</dbReference>
<dbReference type="PRINTS" id="PR00368">
    <property type="entry name" value="FADPNR"/>
</dbReference>
<dbReference type="SUPFAM" id="SSF55424">
    <property type="entry name" value="FAD/NAD-linked reductases, dimerisation (C-terminal) domain"/>
    <property type="match status" value="1"/>
</dbReference>
<sequence length="407" mass="45496">MSGVIIIGSGHAGTNTAINLRRSGYEDNIIIFSIENELPYHRPPLSKKFFKGDMSLEDILIKNESFYSDNNIQLKTKSEIVEVNAKGKYLRTCSGDQYEFSCLVFATGSSSRVFSESVFPDIDIYYLRNIADVNNINILLKESKKPLLIGGGYIGLELAASMIEMGMPVSIIEQEERLLKRVTAPVMSEFYKDLHESRGVQIFCNQSIKTINKLNNEYEVLTSDGDFIKTDFIIAGIGAIPNDELAREAGIKCKNGILVDQYCRTNIPYIFAAGDCANAFNDLYGFSMRVESVPSANAHAKVVTSSILGNEITNRELPWFWSDQYEFKLQMAGLSEGYDEIHIHGKIEENAFMACYGKEGSLIAVDSVNMPKNFNNYKKALANSMRLSMDLIKDPNFDPSSIFSASY</sequence>
<gene>
    <name evidence="7" type="ORF">ISR29_05495</name>
</gene>
<dbReference type="EMBL" id="JADHSG010000009">
    <property type="protein sequence ID" value="MBL6903639.1"/>
    <property type="molecule type" value="Genomic_DNA"/>
</dbReference>
<dbReference type="InterPro" id="IPR023753">
    <property type="entry name" value="FAD/NAD-binding_dom"/>
</dbReference>
<dbReference type="InterPro" id="IPR028202">
    <property type="entry name" value="Reductase_C"/>
</dbReference>
<dbReference type="InterPro" id="IPR036188">
    <property type="entry name" value="FAD/NAD-bd_sf"/>
</dbReference>
<dbReference type="Proteomes" id="UP000705230">
    <property type="component" value="Unassembled WGS sequence"/>
</dbReference>
<dbReference type="PRINTS" id="PR00411">
    <property type="entry name" value="PNDRDTASEI"/>
</dbReference>
<keyword evidence="2" id="KW-0285">Flavoprotein</keyword>
<dbReference type="PANTHER" id="PTHR43557:SF2">
    <property type="entry name" value="RIESKE DOMAIN-CONTAINING PROTEIN-RELATED"/>
    <property type="match status" value="1"/>
</dbReference>
<protein>
    <submittedName>
        <fullName evidence="7">FAD-dependent oxidoreductase</fullName>
    </submittedName>
</protein>
<evidence type="ECO:0000259" key="5">
    <source>
        <dbReference type="Pfam" id="PF07992"/>
    </source>
</evidence>
<dbReference type="AlphaFoldDB" id="A0A937SFQ4"/>
<organism evidence="7 8">
    <name type="scientific">SAR86 cluster bacterium</name>
    <dbReference type="NCBI Taxonomy" id="2030880"/>
    <lineage>
        <taxon>Bacteria</taxon>
        <taxon>Pseudomonadati</taxon>
        <taxon>Pseudomonadota</taxon>
        <taxon>Gammaproteobacteria</taxon>
        <taxon>SAR86 cluster</taxon>
    </lineage>
</organism>
<dbReference type="InterPro" id="IPR050446">
    <property type="entry name" value="FAD-oxidoreductase/Apoptosis"/>
</dbReference>
<comment type="cofactor">
    <cofactor evidence="1">
        <name>FAD</name>
        <dbReference type="ChEBI" id="CHEBI:57692"/>
    </cofactor>
</comment>
<feature type="domain" description="FAD/NAD(P)-binding" evidence="5">
    <location>
        <begin position="4"/>
        <end position="299"/>
    </location>
</feature>
<dbReference type="InterPro" id="IPR016156">
    <property type="entry name" value="FAD/NAD-linked_Rdtase_dimer_sf"/>
</dbReference>
<evidence type="ECO:0000313" key="8">
    <source>
        <dbReference type="Proteomes" id="UP000705230"/>
    </source>
</evidence>
<name>A0A937SFQ4_9GAMM</name>
<comment type="caution">
    <text evidence="7">The sequence shown here is derived from an EMBL/GenBank/DDBJ whole genome shotgun (WGS) entry which is preliminary data.</text>
</comment>
<dbReference type="GO" id="GO:0016651">
    <property type="term" value="F:oxidoreductase activity, acting on NAD(P)H"/>
    <property type="evidence" value="ECO:0007669"/>
    <property type="project" value="TreeGrafter"/>
</dbReference>
<accession>A0A937SFQ4</accession>
<dbReference type="Gene3D" id="3.30.390.30">
    <property type="match status" value="1"/>
</dbReference>
<keyword evidence="4" id="KW-0560">Oxidoreductase</keyword>
<evidence type="ECO:0000259" key="6">
    <source>
        <dbReference type="Pfam" id="PF14759"/>
    </source>
</evidence>
<evidence type="ECO:0000256" key="2">
    <source>
        <dbReference type="ARBA" id="ARBA00022630"/>
    </source>
</evidence>
<dbReference type="PANTHER" id="PTHR43557">
    <property type="entry name" value="APOPTOSIS-INDUCING FACTOR 1"/>
    <property type="match status" value="1"/>
</dbReference>